<evidence type="ECO:0000256" key="11">
    <source>
        <dbReference type="ARBA" id="ARBA00023136"/>
    </source>
</evidence>
<evidence type="ECO:0000256" key="13">
    <source>
        <dbReference type="SAM" id="Phobius"/>
    </source>
</evidence>
<keyword evidence="9" id="KW-0735">Signal-anchor</keyword>
<feature type="transmembrane region" description="Helical" evidence="13">
    <location>
        <begin position="340"/>
        <end position="363"/>
    </location>
</feature>
<dbReference type="PANTHER" id="PTHR10859">
    <property type="entry name" value="GLYCOSYL TRANSFERASE"/>
    <property type="match status" value="1"/>
</dbReference>
<organism evidence="15 16">
    <name type="scientific">Streptomyces phaeofaciens</name>
    <dbReference type="NCBI Taxonomy" id="68254"/>
    <lineage>
        <taxon>Bacteria</taxon>
        <taxon>Bacillati</taxon>
        <taxon>Actinomycetota</taxon>
        <taxon>Actinomycetes</taxon>
        <taxon>Kitasatosporales</taxon>
        <taxon>Streptomycetaceae</taxon>
        <taxon>Streptomyces</taxon>
    </lineage>
</organism>
<feature type="transmembrane region" description="Helical" evidence="13">
    <location>
        <begin position="449"/>
        <end position="466"/>
    </location>
</feature>
<evidence type="ECO:0000256" key="12">
    <source>
        <dbReference type="ARBA" id="ARBA00045097"/>
    </source>
</evidence>
<dbReference type="AlphaFoldDB" id="A0A918HCB8"/>
<dbReference type="GO" id="GO:0004581">
    <property type="term" value="F:dolichyl-phosphate beta-glucosyltransferase activity"/>
    <property type="evidence" value="ECO:0007669"/>
    <property type="project" value="UniProtKB-EC"/>
</dbReference>
<evidence type="ECO:0000256" key="5">
    <source>
        <dbReference type="ARBA" id="ARBA00022676"/>
    </source>
</evidence>
<comment type="pathway">
    <text evidence="2">Protein modification; protein glycosylation.</text>
</comment>
<dbReference type="EC" id="2.4.1.117" evidence="4"/>
<keyword evidence="7 13" id="KW-0812">Transmembrane</keyword>
<keyword evidence="5" id="KW-0328">Glycosyltransferase</keyword>
<dbReference type="GO" id="GO:0006487">
    <property type="term" value="P:protein N-linked glycosylation"/>
    <property type="evidence" value="ECO:0007669"/>
    <property type="project" value="TreeGrafter"/>
</dbReference>
<accession>A0A918HCB8</accession>
<feature type="transmembrane region" description="Helical" evidence="13">
    <location>
        <begin position="651"/>
        <end position="670"/>
    </location>
</feature>
<dbReference type="PANTHER" id="PTHR10859:SF91">
    <property type="entry name" value="DOLICHYL-PHOSPHATE BETA-GLUCOSYLTRANSFERASE"/>
    <property type="match status" value="1"/>
</dbReference>
<evidence type="ECO:0000256" key="9">
    <source>
        <dbReference type="ARBA" id="ARBA00022968"/>
    </source>
</evidence>
<feature type="transmembrane region" description="Helical" evidence="13">
    <location>
        <begin position="478"/>
        <end position="498"/>
    </location>
</feature>
<evidence type="ECO:0000256" key="4">
    <source>
        <dbReference type="ARBA" id="ARBA00012583"/>
    </source>
</evidence>
<evidence type="ECO:0000256" key="3">
    <source>
        <dbReference type="ARBA" id="ARBA00006739"/>
    </source>
</evidence>
<dbReference type="InterPro" id="IPR029044">
    <property type="entry name" value="Nucleotide-diphossugar_trans"/>
</dbReference>
<dbReference type="Gene3D" id="3.90.550.10">
    <property type="entry name" value="Spore Coat Polysaccharide Biosynthesis Protein SpsA, Chain A"/>
    <property type="match status" value="1"/>
</dbReference>
<comment type="similarity">
    <text evidence="3">Belongs to the glycosyltransferase 2 family.</text>
</comment>
<comment type="caution">
    <text evidence="15">The sequence shown here is derived from an EMBL/GenBank/DDBJ whole genome shotgun (WGS) entry which is preliminary data.</text>
</comment>
<protein>
    <recommendedName>
        <fullName evidence="4">dolichyl-phosphate beta-glucosyltransferase</fullName>
        <ecNumber evidence="4">2.4.1.117</ecNumber>
    </recommendedName>
</protein>
<dbReference type="Pfam" id="PF00535">
    <property type="entry name" value="Glycos_transf_2"/>
    <property type="match status" value="1"/>
</dbReference>
<feature type="transmembrane region" description="Helical" evidence="13">
    <location>
        <begin position="375"/>
        <end position="391"/>
    </location>
</feature>
<evidence type="ECO:0000256" key="7">
    <source>
        <dbReference type="ARBA" id="ARBA00022692"/>
    </source>
</evidence>
<reference evidence="15" key="1">
    <citation type="journal article" date="2014" name="Int. J. Syst. Evol. Microbiol.">
        <title>Complete genome sequence of Corynebacterium casei LMG S-19264T (=DSM 44701T), isolated from a smear-ripened cheese.</title>
        <authorList>
            <consortium name="US DOE Joint Genome Institute (JGI-PGF)"/>
            <person name="Walter F."/>
            <person name="Albersmeier A."/>
            <person name="Kalinowski J."/>
            <person name="Ruckert C."/>
        </authorList>
    </citation>
    <scope>NUCLEOTIDE SEQUENCE</scope>
    <source>
        <strain evidence="15">JCM 4125</strain>
    </source>
</reference>
<dbReference type="InterPro" id="IPR035518">
    <property type="entry name" value="DPG_synthase"/>
</dbReference>
<evidence type="ECO:0000256" key="8">
    <source>
        <dbReference type="ARBA" id="ARBA00022824"/>
    </source>
</evidence>
<sequence>MSAEGALERRTGSTSRRVPGLSVVIPAYNEERRLGPTLDAVTRHLEATGDTWEIVVADDGSTDATRELVTLRRDRRIQLVTGPGNRGKGHALRRGIAASRGRRILVMDADLAAPVEELAHLDRALADGNAAAIGSRALPGATLGERQHRIRELLGTAGNFLIRRTVLRGIHDTQCGFKLFDGDKARAAFAASRLDGWAVDVEVLRHFQRAGWPVAEVPVRWSHRPGSKVRPLDYPRFLRDLARLRMAAVRPVDVPAVLLFLVMAVALYSGRVLDPAHRYLTDSLQDQNQWEWFFAVTADNVAHLRNPLRTDLQGFPDGVNLMANTTMPGLSVPLTPVTLLFGPAVTLSLVMTLGLAATAAAWYRLILKRLVRRRTAAFVGATLAAFAPPMVSHANAHPNFVVLFMIPLIVERALRLAEPDDGPRSRHTRNAVVLGLMTAYQLFLGEEALLLAAVGMLLFAAAYAAVRPDVARAAVRPLPRGLAIAAAVCLPLVVYPLAWQFSGPQSYTGIDHGAGTANTVRALLSFAERSLIAGDAARADALSLNPTEQNAFYGWPLLLLALAITARLWRRPAVVALAVTAFAAAVLSLGADLHLPLTGVTVPGPWALLADLPLFESVIESRVALVCAPALGMLLALAIDELARARRLGTQYAGLLAVGLALLPLVPAPLRSEPRAEVPAFFTDGAWRAHVRDGETLVPVPLAEPGAAEALHWQTAAGLGFRMPGGYFNGPYGDGDRTGVYGVPLRFTASLLRDVRETGVVPVIDARSRAEARTDLAYWRAGALVLAPQPHQDALRETVDKLVGHRGGRVAGVWVWDLHEGS</sequence>
<dbReference type="RefSeq" id="WP_189711277.1">
    <property type="nucleotide sequence ID" value="NZ_BMSA01000006.1"/>
</dbReference>
<feature type="transmembrane region" description="Helical" evidence="13">
    <location>
        <begin position="576"/>
        <end position="597"/>
    </location>
</feature>
<evidence type="ECO:0000313" key="16">
    <source>
        <dbReference type="Proteomes" id="UP000646776"/>
    </source>
</evidence>
<gene>
    <name evidence="15" type="ORF">GCM10010226_27140</name>
</gene>
<feature type="domain" description="Glycosyltransferase 2-like" evidence="14">
    <location>
        <begin position="22"/>
        <end position="181"/>
    </location>
</feature>
<name>A0A918HCB8_9ACTN</name>
<evidence type="ECO:0000256" key="6">
    <source>
        <dbReference type="ARBA" id="ARBA00022679"/>
    </source>
</evidence>
<comment type="catalytic activity">
    <reaction evidence="12">
        <text>a di-trans,poly-cis-dolichyl phosphate + UDP-alpha-D-glucose = a di-trans,poly-cis-dolichyl beta-D-glucosyl phosphate + UDP</text>
        <dbReference type="Rhea" id="RHEA:15401"/>
        <dbReference type="Rhea" id="RHEA-COMP:19498"/>
        <dbReference type="Rhea" id="RHEA-COMP:19502"/>
        <dbReference type="ChEBI" id="CHEBI:57525"/>
        <dbReference type="ChEBI" id="CHEBI:57683"/>
        <dbReference type="ChEBI" id="CHEBI:58223"/>
        <dbReference type="ChEBI" id="CHEBI:58885"/>
        <dbReference type="EC" id="2.4.1.117"/>
    </reaction>
    <physiologicalReaction direction="left-to-right" evidence="12">
        <dbReference type="Rhea" id="RHEA:15402"/>
    </physiologicalReaction>
</comment>
<keyword evidence="10 13" id="KW-1133">Transmembrane helix</keyword>
<dbReference type="CDD" id="cd04188">
    <property type="entry name" value="DPG_synthase"/>
    <property type="match status" value="1"/>
</dbReference>
<feature type="transmembrane region" description="Helical" evidence="13">
    <location>
        <begin position="552"/>
        <end position="569"/>
    </location>
</feature>
<dbReference type="Proteomes" id="UP000646776">
    <property type="component" value="Unassembled WGS sequence"/>
</dbReference>
<comment type="subcellular location">
    <subcellularLocation>
        <location evidence="1">Endoplasmic reticulum membrane</location>
        <topology evidence="1">Single-pass membrane protein</topology>
    </subcellularLocation>
</comment>
<feature type="transmembrane region" description="Helical" evidence="13">
    <location>
        <begin position="252"/>
        <end position="270"/>
    </location>
</feature>
<dbReference type="EMBL" id="BMSA01000006">
    <property type="protein sequence ID" value="GGT48517.1"/>
    <property type="molecule type" value="Genomic_DNA"/>
</dbReference>
<keyword evidence="16" id="KW-1185">Reference proteome</keyword>
<dbReference type="SUPFAM" id="SSF53448">
    <property type="entry name" value="Nucleotide-diphospho-sugar transferases"/>
    <property type="match status" value="1"/>
</dbReference>
<keyword evidence="11 13" id="KW-0472">Membrane</keyword>
<evidence type="ECO:0000256" key="2">
    <source>
        <dbReference type="ARBA" id="ARBA00004922"/>
    </source>
</evidence>
<dbReference type="InterPro" id="IPR001173">
    <property type="entry name" value="Glyco_trans_2-like"/>
</dbReference>
<evidence type="ECO:0000256" key="10">
    <source>
        <dbReference type="ARBA" id="ARBA00022989"/>
    </source>
</evidence>
<feature type="transmembrane region" description="Helical" evidence="13">
    <location>
        <begin position="617"/>
        <end position="639"/>
    </location>
</feature>
<evidence type="ECO:0000259" key="14">
    <source>
        <dbReference type="Pfam" id="PF00535"/>
    </source>
</evidence>
<keyword evidence="6" id="KW-0808">Transferase</keyword>
<evidence type="ECO:0000313" key="15">
    <source>
        <dbReference type="EMBL" id="GGT48517.1"/>
    </source>
</evidence>
<keyword evidence="8" id="KW-0256">Endoplasmic reticulum</keyword>
<proteinExistence type="inferred from homology"/>
<reference evidence="15" key="2">
    <citation type="submission" date="2020-09" db="EMBL/GenBank/DDBJ databases">
        <authorList>
            <person name="Sun Q."/>
            <person name="Ohkuma M."/>
        </authorList>
    </citation>
    <scope>NUCLEOTIDE SEQUENCE</scope>
    <source>
        <strain evidence="15">JCM 4125</strain>
    </source>
</reference>
<evidence type="ECO:0000256" key="1">
    <source>
        <dbReference type="ARBA" id="ARBA00004389"/>
    </source>
</evidence>